<evidence type="ECO:0000313" key="2">
    <source>
        <dbReference type="Proteomes" id="UP001177021"/>
    </source>
</evidence>
<proteinExistence type="predicted"/>
<name>A0ACB0LS04_TRIPR</name>
<keyword evidence="2" id="KW-1185">Reference proteome</keyword>
<gene>
    <name evidence="1" type="ORF">MILVUS5_LOCUS35795</name>
</gene>
<organism evidence="1 2">
    <name type="scientific">Trifolium pratense</name>
    <name type="common">Red clover</name>
    <dbReference type="NCBI Taxonomy" id="57577"/>
    <lineage>
        <taxon>Eukaryota</taxon>
        <taxon>Viridiplantae</taxon>
        <taxon>Streptophyta</taxon>
        <taxon>Embryophyta</taxon>
        <taxon>Tracheophyta</taxon>
        <taxon>Spermatophyta</taxon>
        <taxon>Magnoliopsida</taxon>
        <taxon>eudicotyledons</taxon>
        <taxon>Gunneridae</taxon>
        <taxon>Pentapetalae</taxon>
        <taxon>rosids</taxon>
        <taxon>fabids</taxon>
        <taxon>Fabales</taxon>
        <taxon>Fabaceae</taxon>
        <taxon>Papilionoideae</taxon>
        <taxon>50 kb inversion clade</taxon>
        <taxon>NPAAA clade</taxon>
        <taxon>Hologalegina</taxon>
        <taxon>IRL clade</taxon>
        <taxon>Trifolieae</taxon>
        <taxon>Trifolium</taxon>
    </lineage>
</organism>
<evidence type="ECO:0000313" key="1">
    <source>
        <dbReference type="EMBL" id="CAJ2672103.1"/>
    </source>
</evidence>
<protein>
    <submittedName>
        <fullName evidence="1">Uncharacterized protein</fullName>
    </submittedName>
</protein>
<accession>A0ACB0LS04</accession>
<comment type="caution">
    <text evidence="1">The sequence shown here is derived from an EMBL/GenBank/DDBJ whole genome shotgun (WGS) entry which is preliminary data.</text>
</comment>
<dbReference type="Proteomes" id="UP001177021">
    <property type="component" value="Unassembled WGS sequence"/>
</dbReference>
<dbReference type="EMBL" id="CASHSV030000615">
    <property type="protein sequence ID" value="CAJ2672103.1"/>
    <property type="molecule type" value="Genomic_DNA"/>
</dbReference>
<sequence>MLRSLKIQGCEEDELSKNINDLYEFETLINIDWPLTDSVLQKPFTEEQCKKACMEDCLCSVAIFREGNSCWKKKLPLSNGRFDVTLGSKAFLKVRKDNTSLVPTIPIIVNKNNNRQTLVLVGSVHLL</sequence>
<reference evidence="1" key="1">
    <citation type="submission" date="2023-10" db="EMBL/GenBank/DDBJ databases">
        <authorList>
            <person name="Rodriguez Cubillos JULIANA M."/>
            <person name="De Vega J."/>
        </authorList>
    </citation>
    <scope>NUCLEOTIDE SEQUENCE</scope>
</reference>